<comment type="similarity">
    <text evidence="5">Belongs to the SDS22 family.</text>
</comment>
<dbReference type="InParanoid" id="A0A0C3FYZ8"/>
<organism evidence="6 7">
    <name type="scientific">Piloderma croceum (strain F 1598)</name>
    <dbReference type="NCBI Taxonomy" id="765440"/>
    <lineage>
        <taxon>Eukaryota</taxon>
        <taxon>Fungi</taxon>
        <taxon>Dikarya</taxon>
        <taxon>Basidiomycota</taxon>
        <taxon>Agaricomycotina</taxon>
        <taxon>Agaricomycetes</taxon>
        <taxon>Agaricomycetidae</taxon>
        <taxon>Atheliales</taxon>
        <taxon>Atheliaceae</taxon>
        <taxon>Piloderma</taxon>
    </lineage>
</organism>
<gene>
    <name evidence="6" type="ORF">PILCRDRAFT_817719</name>
</gene>
<dbReference type="SUPFAM" id="SSF52058">
    <property type="entry name" value="L domain-like"/>
    <property type="match status" value="1"/>
</dbReference>
<proteinExistence type="inferred from homology"/>
<dbReference type="InterPro" id="IPR050836">
    <property type="entry name" value="SDS22/Internalin_LRR"/>
</dbReference>
<reference evidence="7" key="2">
    <citation type="submission" date="2015-01" db="EMBL/GenBank/DDBJ databases">
        <title>Evolutionary Origins and Diversification of the Mycorrhizal Mutualists.</title>
        <authorList>
            <consortium name="DOE Joint Genome Institute"/>
            <consortium name="Mycorrhizal Genomics Consortium"/>
            <person name="Kohler A."/>
            <person name="Kuo A."/>
            <person name="Nagy L.G."/>
            <person name="Floudas D."/>
            <person name="Copeland A."/>
            <person name="Barry K.W."/>
            <person name="Cichocki N."/>
            <person name="Veneault-Fourrey C."/>
            <person name="LaButti K."/>
            <person name="Lindquist E.A."/>
            <person name="Lipzen A."/>
            <person name="Lundell T."/>
            <person name="Morin E."/>
            <person name="Murat C."/>
            <person name="Riley R."/>
            <person name="Ohm R."/>
            <person name="Sun H."/>
            <person name="Tunlid A."/>
            <person name="Henrissat B."/>
            <person name="Grigoriev I.V."/>
            <person name="Hibbett D.S."/>
            <person name="Martin F."/>
        </authorList>
    </citation>
    <scope>NUCLEOTIDE SEQUENCE [LARGE SCALE GENOMIC DNA]</scope>
    <source>
        <strain evidence="7">F 1598</strain>
    </source>
</reference>
<protein>
    <recommendedName>
        <fullName evidence="8">Protein phosphatase 1 regulatory subunit 22</fullName>
    </recommendedName>
</protein>
<evidence type="ECO:0000313" key="6">
    <source>
        <dbReference type="EMBL" id="KIM84899.1"/>
    </source>
</evidence>
<dbReference type="InterPro" id="IPR003591">
    <property type="entry name" value="Leu-rich_rpt_typical-subtyp"/>
</dbReference>
<evidence type="ECO:0000256" key="5">
    <source>
        <dbReference type="ARBA" id="ARBA00023460"/>
    </source>
</evidence>
<sequence>MSTSEERDISAAGQETVASNRKIARVALPSAEDAEVSDNEVDEDHIEDDAEDGDFLADFPDNTEELDLVHSRLKDLDNLRLERFADHLKKLCLRTNYISKLDPRTFHALTLLEELDLYDNRIANGKRRKKDENETDGIKDALDNMAKLSVLDLSYNNLREVPKALQHLTSLKTVYFVQNKISEISGLGFVGATLRSLELGSNRIRVIKNLDALVNLEELWLGKNKIETLQNLSSLKRLKILALQSNRITKIEGLEGLENLEDLYLSHNGISRMEGLEHNLKLKTLDLGHNAVPEIENISHLTSLVELWLSDNKIPTLQALEPQLRSISTLETVYLEGNPCQKADTAYRRKIKLALPQLKQIDATFVKLD</sequence>
<dbReference type="FunFam" id="3.80.10.10:FF:000055">
    <property type="entry name" value="Protein phosphatase 1 regulatory subunit 7"/>
    <property type="match status" value="1"/>
</dbReference>
<evidence type="ECO:0000256" key="4">
    <source>
        <dbReference type="ARBA" id="ARBA00023242"/>
    </source>
</evidence>
<dbReference type="EMBL" id="KN832986">
    <property type="protein sequence ID" value="KIM84899.1"/>
    <property type="molecule type" value="Genomic_DNA"/>
</dbReference>
<dbReference type="Pfam" id="PF13855">
    <property type="entry name" value="LRR_8"/>
    <property type="match status" value="2"/>
</dbReference>
<reference evidence="6 7" key="1">
    <citation type="submission" date="2014-04" db="EMBL/GenBank/DDBJ databases">
        <authorList>
            <consortium name="DOE Joint Genome Institute"/>
            <person name="Kuo A."/>
            <person name="Tarkka M."/>
            <person name="Buscot F."/>
            <person name="Kohler A."/>
            <person name="Nagy L.G."/>
            <person name="Floudas D."/>
            <person name="Copeland A."/>
            <person name="Barry K.W."/>
            <person name="Cichocki N."/>
            <person name="Veneault-Fourrey C."/>
            <person name="LaButti K."/>
            <person name="Lindquist E.A."/>
            <person name="Lipzen A."/>
            <person name="Lundell T."/>
            <person name="Morin E."/>
            <person name="Murat C."/>
            <person name="Sun H."/>
            <person name="Tunlid A."/>
            <person name="Henrissat B."/>
            <person name="Grigoriev I.V."/>
            <person name="Hibbett D.S."/>
            <person name="Martin F."/>
            <person name="Nordberg H.P."/>
            <person name="Cantor M.N."/>
            <person name="Hua S.X."/>
        </authorList>
    </citation>
    <scope>NUCLEOTIDE SEQUENCE [LARGE SCALE GENOMIC DNA]</scope>
    <source>
        <strain evidence="6 7">F 1598</strain>
    </source>
</reference>
<dbReference type="PROSITE" id="PS51450">
    <property type="entry name" value="LRR"/>
    <property type="match status" value="7"/>
</dbReference>
<dbReference type="InterPro" id="IPR001611">
    <property type="entry name" value="Leu-rich_rpt"/>
</dbReference>
<evidence type="ECO:0008006" key="8">
    <source>
        <dbReference type="Google" id="ProtNLM"/>
    </source>
</evidence>
<evidence type="ECO:0000256" key="2">
    <source>
        <dbReference type="ARBA" id="ARBA00022614"/>
    </source>
</evidence>
<accession>A0A0C3FYZ8</accession>
<dbReference type="HOGENOM" id="CLU_044236_0_0_1"/>
<evidence type="ECO:0000313" key="7">
    <source>
        <dbReference type="Proteomes" id="UP000054166"/>
    </source>
</evidence>
<dbReference type="FunCoup" id="A0A0C3FYZ8">
    <property type="interactions" value="226"/>
</dbReference>
<dbReference type="SMART" id="SM00365">
    <property type="entry name" value="LRR_SD22"/>
    <property type="match status" value="8"/>
</dbReference>
<keyword evidence="3" id="KW-0677">Repeat</keyword>
<dbReference type="InterPro" id="IPR025875">
    <property type="entry name" value="Leu-rich_rpt_4"/>
</dbReference>
<evidence type="ECO:0000256" key="1">
    <source>
        <dbReference type="ARBA" id="ARBA00004123"/>
    </source>
</evidence>
<name>A0A0C3FYZ8_PILCF</name>
<dbReference type="AlphaFoldDB" id="A0A0C3FYZ8"/>
<dbReference type="InterPro" id="IPR032675">
    <property type="entry name" value="LRR_dom_sf"/>
</dbReference>
<evidence type="ECO:0000256" key="3">
    <source>
        <dbReference type="ARBA" id="ARBA00022737"/>
    </source>
</evidence>
<dbReference type="PANTHER" id="PTHR46652:SF3">
    <property type="entry name" value="LEUCINE-RICH REPEAT-CONTAINING PROTEIN 9"/>
    <property type="match status" value="1"/>
</dbReference>
<dbReference type="STRING" id="765440.A0A0C3FYZ8"/>
<keyword evidence="7" id="KW-1185">Reference proteome</keyword>
<dbReference type="Proteomes" id="UP000054166">
    <property type="component" value="Unassembled WGS sequence"/>
</dbReference>
<keyword evidence="2" id="KW-0433">Leucine-rich repeat</keyword>
<dbReference type="GO" id="GO:0005634">
    <property type="term" value="C:nucleus"/>
    <property type="evidence" value="ECO:0007669"/>
    <property type="project" value="UniProtKB-SubCell"/>
</dbReference>
<dbReference type="PANTHER" id="PTHR46652">
    <property type="entry name" value="LEUCINE-RICH REPEAT AND IQ DOMAIN-CONTAINING PROTEIN 1-RELATED"/>
    <property type="match status" value="1"/>
</dbReference>
<keyword evidence="4" id="KW-0539">Nucleus</keyword>
<dbReference type="Pfam" id="PF12799">
    <property type="entry name" value="LRR_4"/>
    <property type="match status" value="3"/>
</dbReference>
<dbReference type="Gene3D" id="3.80.10.10">
    <property type="entry name" value="Ribonuclease Inhibitor"/>
    <property type="match status" value="3"/>
</dbReference>
<dbReference type="SMART" id="SM00369">
    <property type="entry name" value="LRR_TYP"/>
    <property type="match status" value="6"/>
</dbReference>
<dbReference type="OrthoDB" id="266138at2759"/>
<comment type="subcellular location">
    <subcellularLocation>
        <location evidence="1">Nucleus</location>
    </subcellularLocation>
</comment>